<proteinExistence type="predicted"/>
<name>A0ABQ1H8N9_9GAMM</name>
<evidence type="ECO:0000313" key="1">
    <source>
        <dbReference type="EMBL" id="GGA62883.1"/>
    </source>
</evidence>
<protein>
    <submittedName>
        <fullName evidence="1">Uncharacterized protein</fullName>
    </submittedName>
</protein>
<reference evidence="2" key="1">
    <citation type="journal article" date="2019" name="Int. J. Syst. Evol. Microbiol.">
        <title>The Global Catalogue of Microorganisms (GCM) 10K type strain sequencing project: providing services to taxonomists for standard genome sequencing and annotation.</title>
        <authorList>
            <consortium name="The Broad Institute Genomics Platform"/>
            <consortium name="The Broad Institute Genome Sequencing Center for Infectious Disease"/>
            <person name="Wu L."/>
            <person name="Ma J."/>
        </authorList>
    </citation>
    <scope>NUCLEOTIDE SEQUENCE [LARGE SCALE GENOMIC DNA]</scope>
    <source>
        <strain evidence="2">CGMCC 1.12806</strain>
    </source>
</reference>
<gene>
    <name evidence="1" type="ORF">GCM10011328_42570</name>
</gene>
<dbReference type="Proteomes" id="UP000627464">
    <property type="component" value="Unassembled WGS sequence"/>
</dbReference>
<organism evidence="1 2">
    <name type="scientific">Hafnia psychrotolerans</name>
    <dbReference type="NCBI Taxonomy" id="1477018"/>
    <lineage>
        <taxon>Bacteria</taxon>
        <taxon>Pseudomonadati</taxon>
        <taxon>Pseudomonadota</taxon>
        <taxon>Gammaproteobacteria</taxon>
        <taxon>Enterobacterales</taxon>
        <taxon>Hafniaceae</taxon>
        <taxon>Hafnia</taxon>
    </lineage>
</organism>
<comment type="caution">
    <text evidence="1">The sequence shown here is derived from an EMBL/GenBank/DDBJ whole genome shotgun (WGS) entry which is preliminary data.</text>
</comment>
<dbReference type="RefSeq" id="WP_188475521.1">
    <property type="nucleotide sequence ID" value="NZ_BMFZ01000021.1"/>
</dbReference>
<keyword evidence="2" id="KW-1185">Reference proteome</keyword>
<sequence length="128" mass="14831">MHVLRIMRVSKDGLPTVKEDTRDCLGVRYKKPRVNDISIDVNGMVIRGSGGLSVTLPPKTNFKEHLLEPSIPARECFRIDLAYFEEHQHLFFRQDSSTHGLIEPSHDMHIDEYHEHLAATRNLWEVDK</sequence>
<dbReference type="EMBL" id="BMFZ01000021">
    <property type="protein sequence ID" value="GGA62883.1"/>
    <property type="molecule type" value="Genomic_DNA"/>
</dbReference>
<accession>A0ABQ1H8N9</accession>
<evidence type="ECO:0000313" key="2">
    <source>
        <dbReference type="Proteomes" id="UP000627464"/>
    </source>
</evidence>